<protein>
    <submittedName>
        <fullName evidence="13">CD320 molecule</fullName>
    </submittedName>
</protein>
<dbReference type="KEGG" id="cpoc:100732612"/>
<dbReference type="EMBL" id="AAKN02056047">
    <property type="status" value="NOT_ANNOTATED_CDS"/>
    <property type="molecule type" value="Genomic_DNA"/>
</dbReference>
<dbReference type="GO" id="GO:0031419">
    <property type="term" value="F:cobalamin binding"/>
    <property type="evidence" value="ECO:0007669"/>
    <property type="project" value="Ensembl"/>
</dbReference>
<evidence type="ECO:0000256" key="1">
    <source>
        <dbReference type="ARBA" id="ARBA00004167"/>
    </source>
</evidence>
<dbReference type="GO" id="GO:0030890">
    <property type="term" value="P:positive regulation of B cell proliferation"/>
    <property type="evidence" value="ECO:0007669"/>
    <property type="project" value="Ensembl"/>
</dbReference>
<keyword evidence="8 10" id="KW-1015">Disulfide bond</keyword>
<dbReference type="STRING" id="10141.ENSCPOP00000030139"/>
<dbReference type="Ensembl" id="ENSCPOT00000043762.1">
    <property type="protein sequence ID" value="ENSCPOP00000030139.1"/>
    <property type="gene ID" value="ENSCPOG00000031573.1"/>
</dbReference>
<dbReference type="PANTHER" id="PTHR24270">
    <property type="entry name" value="LOW-DENSITY LIPOPROTEIN RECEPTOR-RELATED"/>
    <property type="match status" value="1"/>
</dbReference>
<feature type="disulfide bond" evidence="10">
    <location>
        <begin position="69"/>
        <end position="84"/>
    </location>
</feature>
<feature type="signal peptide" evidence="12">
    <location>
        <begin position="1"/>
        <end position="25"/>
    </location>
</feature>
<dbReference type="GO" id="GO:0005783">
    <property type="term" value="C:endoplasmic reticulum"/>
    <property type="evidence" value="ECO:0007669"/>
    <property type="project" value="Ensembl"/>
</dbReference>
<dbReference type="CTD" id="51293"/>
<dbReference type="FunFam" id="4.10.400.10:FF:000002">
    <property type="entry name" value="Low-density lipoprotein receptor-related protein 1"/>
    <property type="match status" value="1"/>
</dbReference>
<dbReference type="Gene3D" id="4.10.400.10">
    <property type="entry name" value="Low-density Lipoprotein Receptor"/>
    <property type="match status" value="2"/>
</dbReference>
<feature type="disulfide bond" evidence="10">
    <location>
        <begin position="148"/>
        <end position="163"/>
    </location>
</feature>
<organism evidence="13 14">
    <name type="scientific">Cavia porcellus</name>
    <name type="common">Guinea pig</name>
    <dbReference type="NCBI Taxonomy" id="10141"/>
    <lineage>
        <taxon>Eukaryota</taxon>
        <taxon>Metazoa</taxon>
        <taxon>Chordata</taxon>
        <taxon>Craniata</taxon>
        <taxon>Vertebrata</taxon>
        <taxon>Euteleostomi</taxon>
        <taxon>Mammalia</taxon>
        <taxon>Eutheria</taxon>
        <taxon>Euarchontoglires</taxon>
        <taxon>Glires</taxon>
        <taxon>Rodentia</taxon>
        <taxon>Hystricomorpha</taxon>
        <taxon>Caviidae</taxon>
        <taxon>Cavia</taxon>
    </lineage>
</organism>
<dbReference type="CDD" id="cd00112">
    <property type="entry name" value="LDLa"/>
    <property type="match status" value="2"/>
</dbReference>
<comment type="subcellular location">
    <subcellularLocation>
        <location evidence="2">Endomembrane system</location>
    </subcellularLocation>
    <subcellularLocation>
        <location evidence="1">Membrane</location>
        <topology evidence="1">Single-pass membrane protein</topology>
    </subcellularLocation>
</comment>
<evidence type="ECO:0000256" key="4">
    <source>
        <dbReference type="ARBA" id="ARBA00022729"/>
    </source>
</evidence>
<comment type="caution">
    <text evidence="10">Lacks conserved residue(s) required for the propagation of feature annotation.</text>
</comment>
<dbReference type="SMART" id="SM00192">
    <property type="entry name" value="LDLa"/>
    <property type="match status" value="2"/>
</dbReference>
<dbReference type="AlphaFoldDB" id="A0A286XXX2"/>
<dbReference type="GO" id="GO:0030656">
    <property type="term" value="P:regulation of vitamin metabolic process"/>
    <property type="evidence" value="ECO:0007669"/>
    <property type="project" value="Ensembl"/>
</dbReference>
<dbReference type="InterPro" id="IPR002172">
    <property type="entry name" value="LDrepeatLR_classA_rpt"/>
</dbReference>
<keyword evidence="5" id="KW-0677">Repeat</keyword>
<dbReference type="PRINTS" id="PR00261">
    <property type="entry name" value="LDLRECEPTOR"/>
</dbReference>
<proteinExistence type="predicted"/>
<dbReference type="Proteomes" id="UP000005447">
    <property type="component" value="Unassembled WGS sequence"/>
</dbReference>
<reference evidence="13" key="3">
    <citation type="submission" date="2025-09" db="UniProtKB">
        <authorList>
            <consortium name="Ensembl"/>
        </authorList>
    </citation>
    <scope>IDENTIFICATION</scope>
    <source>
        <strain evidence="13">2N</strain>
    </source>
</reference>
<evidence type="ECO:0000256" key="9">
    <source>
        <dbReference type="ARBA" id="ARBA00023180"/>
    </source>
</evidence>
<dbReference type="VEuPathDB" id="HostDB:ENSCPOG00000031573"/>
<evidence type="ECO:0000256" key="7">
    <source>
        <dbReference type="ARBA" id="ARBA00023136"/>
    </source>
</evidence>
<feature type="transmembrane region" description="Helical" evidence="11">
    <location>
        <begin position="206"/>
        <end position="226"/>
    </location>
</feature>
<dbReference type="InterPro" id="IPR050685">
    <property type="entry name" value="LDLR"/>
</dbReference>
<evidence type="ECO:0000256" key="11">
    <source>
        <dbReference type="SAM" id="Phobius"/>
    </source>
</evidence>
<dbReference type="GO" id="GO:0015889">
    <property type="term" value="P:cobalamin transport"/>
    <property type="evidence" value="ECO:0007669"/>
    <property type="project" value="Ensembl"/>
</dbReference>
<dbReference type="InterPro" id="IPR023415">
    <property type="entry name" value="LDLR_class-A_CS"/>
</dbReference>
<accession>A0A286XXX2</accession>
<keyword evidence="3 11" id="KW-0812">Transmembrane</keyword>
<evidence type="ECO:0000256" key="10">
    <source>
        <dbReference type="PROSITE-ProRule" id="PRU00124"/>
    </source>
</evidence>
<evidence type="ECO:0000256" key="5">
    <source>
        <dbReference type="ARBA" id="ARBA00022737"/>
    </source>
</evidence>
<keyword evidence="7 11" id="KW-0472">Membrane</keyword>
<dbReference type="SUPFAM" id="SSF57424">
    <property type="entry name" value="LDL receptor-like module"/>
    <property type="match status" value="2"/>
</dbReference>
<dbReference type="PROSITE" id="PS01209">
    <property type="entry name" value="LDLRA_1"/>
    <property type="match status" value="2"/>
</dbReference>
<evidence type="ECO:0000256" key="12">
    <source>
        <dbReference type="SAM" id="SignalP"/>
    </source>
</evidence>
<dbReference type="FunCoup" id="A0A286XXX2">
    <property type="interactions" value="550"/>
</dbReference>
<sequence length="257" mass="27205">MACGGPLRSAVLGLGLRLLLGLGLGLEAAPTSASTWLLTPSPGPSIGSCLPPDFQCRTNGFCIPPTWRCDGDIDCEDGSDEEKCRIQPCAQNGQCPPPADSTCFCDSISDCLGDPDKNLQNCSHRQPCPTNQMPCKTVDMCVPHEWHCDRHPDCPDGSDELGCEVKLKEGHASTVGTPVTLAGVTSLSNATDSFEDQPGNPSSYKVIAAAGLLGVSLTAVTVLVLFQLRAQRSQRPLGLLVAVKDSLMLSERKRSVL</sequence>
<keyword evidence="14" id="KW-1185">Reference proteome</keyword>
<dbReference type="GeneID" id="100732612"/>
<gene>
    <name evidence="13" type="primary">CD320</name>
</gene>
<keyword evidence="6 11" id="KW-1133">Transmembrane helix</keyword>
<name>A0A286XXX2_CAVPO</name>
<dbReference type="OMA" id="IKPCAQD"/>
<dbReference type="PROSITE" id="PS50068">
    <property type="entry name" value="LDLRA_2"/>
    <property type="match status" value="2"/>
</dbReference>
<dbReference type="Bgee" id="ENSCPOG00000031573">
    <property type="expression patterns" value="Expressed in liver and 13 other cell types or tissues"/>
</dbReference>
<reference evidence="13" key="2">
    <citation type="submission" date="2025-08" db="UniProtKB">
        <authorList>
            <consortium name="Ensembl"/>
        </authorList>
    </citation>
    <scope>IDENTIFICATION</scope>
    <source>
        <strain evidence="13">2N</strain>
    </source>
</reference>
<dbReference type="GO" id="GO:0005509">
    <property type="term" value="F:calcium ion binding"/>
    <property type="evidence" value="ECO:0007669"/>
    <property type="project" value="Ensembl"/>
</dbReference>
<dbReference type="eggNOG" id="KOG1215">
    <property type="taxonomic scope" value="Eukaryota"/>
</dbReference>
<evidence type="ECO:0000256" key="3">
    <source>
        <dbReference type="ARBA" id="ARBA00022692"/>
    </source>
</evidence>
<evidence type="ECO:0000256" key="8">
    <source>
        <dbReference type="ARBA" id="ARBA00023157"/>
    </source>
</evidence>
<dbReference type="GO" id="GO:0031296">
    <property type="term" value="P:B cell costimulation"/>
    <property type="evidence" value="ECO:0007669"/>
    <property type="project" value="Ensembl"/>
</dbReference>
<reference evidence="14" key="1">
    <citation type="journal article" date="2011" name="Nature">
        <title>A high-resolution map of human evolutionary constraint using 29 mammals.</title>
        <authorList>
            <person name="Lindblad-Toh K."/>
            <person name="Garber M."/>
            <person name="Zuk O."/>
            <person name="Lin M.F."/>
            <person name="Parker B.J."/>
            <person name="Washietl S."/>
            <person name="Kheradpour P."/>
            <person name="Ernst J."/>
            <person name="Jordan G."/>
            <person name="Mauceli E."/>
            <person name="Ward L.D."/>
            <person name="Lowe C.B."/>
            <person name="Holloway A.K."/>
            <person name="Clamp M."/>
            <person name="Gnerre S."/>
            <person name="Alfoldi J."/>
            <person name="Beal K."/>
            <person name="Chang J."/>
            <person name="Clawson H."/>
            <person name="Cuff J."/>
            <person name="Di Palma F."/>
            <person name="Fitzgerald S."/>
            <person name="Flicek P."/>
            <person name="Guttman M."/>
            <person name="Hubisz M.J."/>
            <person name="Jaffe D.B."/>
            <person name="Jungreis I."/>
            <person name="Kent W.J."/>
            <person name="Kostka D."/>
            <person name="Lara M."/>
            <person name="Martins A.L."/>
            <person name="Massingham T."/>
            <person name="Moltke I."/>
            <person name="Raney B.J."/>
            <person name="Rasmussen M.D."/>
            <person name="Robinson J."/>
            <person name="Stark A."/>
            <person name="Vilella A.J."/>
            <person name="Wen J."/>
            <person name="Xie X."/>
            <person name="Zody M.C."/>
            <person name="Baldwin J."/>
            <person name="Bloom T."/>
            <person name="Chin C.W."/>
            <person name="Heiman D."/>
            <person name="Nicol R."/>
            <person name="Nusbaum C."/>
            <person name="Young S."/>
            <person name="Wilkinson J."/>
            <person name="Worley K.C."/>
            <person name="Kovar C.L."/>
            <person name="Muzny D.M."/>
            <person name="Gibbs R.A."/>
            <person name="Cree A."/>
            <person name="Dihn H.H."/>
            <person name="Fowler G."/>
            <person name="Jhangiani S."/>
            <person name="Joshi V."/>
            <person name="Lee S."/>
            <person name="Lewis L.R."/>
            <person name="Nazareth L.V."/>
            <person name="Okwuonu G."/>
            <person name="Santibanez J."/>
            <person name="Warren W.C."/>
            <person name="Mardis E.R."/>
            <person name="Weinstock G.M."/>
            <person name="Wilson R.K."/>
            <person name="Delehaunty K."/>
            <person name="Dooling D."/>
            <person name="Fronik C."/>
            <person name="Fulton L."/>
            <person name="Fulton B."/>
            <person name="Graves T."/>
            <person name="Minx P."/>
            <person name="Sodergren E."/>
            <person name="Birney E."/>
            <person name="Margulies E.H."/>
            <person name="Herrero J."/>
            <person name="Green E.D."/>
            <person name="Haussler D."/>
            <person name="Siepel A."/>
            <person name="Goldman N."/>
            <person name="Pollard K.S."/>
            <person name="Pedersen J.S."/>
            <person name="Lander E.S."/>
            <person name="Kellis M."/>
        </authorList>
    </citation>
    <scope>NUCLEOTIDE SEQUENCE [LARGE SCALE GENOMIC DNA]</scope>
    <source>
        <strain evidence="14">2N</strain>
    </source>
</reference>
<keyword evidence="9" id="KW-0325">Glycoprotein</keyword>
<dbReference type="Pfam" id="PF00057">
    <property type="entry name" value="Ldl_recept_a"/>
    <property type="match status" value="2"/>
</dbReference>
<dbReference type="GO" id="GO:0005886">
    <property type="term" value="C:plasma membrane"/>
    <property type="evidence" value="ECO:0007669"/>
    <property type="project" value="Ensembl"/>
</dbReference>
<dbReference type="PANTHER" id="PTHR24270:SF52">
    <property type="entry name" value="CD320 ANTIGEN"/>
    <property type="match status" value="1"/>
</dbReference>
<dbReference type="GeneTree" id="ENSGT00730000111436"/>
<dbReference type="GO" id="GO:0038024">
    <property type="term" value="F:cargo receptor activity"/>
    <property type="evidence" value="ECO:0007669"/>
    <property type="project" value="Ensembl"/>
</dbReference>
<keyword evidence="4 12" id="KW-0732">Signal</keyword>
<evidence type="ECO:0000313" key="14">
    <source>
        <dbReference type="Proteomes" id="UP000005447"/>
    </source>
</evidence>
<evidence type="ECO:0000256" key="2">
    <source>
        <dbReference type="ARBA" id="ARBA00004308"/>
    </source>
</evidence>
<dbReference type="InterPro" id="IPR036055">
    <property type="entry name" value="LDL_receptor-like_sf"/>
</dbReference>
<dbReference type="InParanoid" id="A0A286XXX2"/>
<evidence type="ECO:0000313" key="13">
    <source>
        <dbReference type="Ensembl" id="ENSCPOP00000030139.1"/>
    </source>
</evidence>
<feature type="chain" id="PRO_5011448662" evidence="12">
    <location>
        <begin position="26"/>
        <end position="257"/>
    </location>
</feature>
<evidence type="ECO:0000256" key="6">
    <source>
        <dbReference type="ARBA" id="ARBA00022989"/>
    </source>
</evidence>
<dbReference type="OrthoDB" id="9990982at2759"/>